<evidence type="ECO:0000256" key="10">
    <source>
        <dbReference type="RuleBase" id="RU321113"/>
    </source>
</evidence>
<accession>A0AAN7LJ53</accession>
<evidence type="ECO:0000256" key="1">
    <source>
        <dbReference type="ARBA" id="ARBA00004651"/>
    </source>
</evidence>
<dbReference type="NCBIfam" id="TIGR00794">
    <property type="entry name" value="kup"/>
    <property type="match status" value="1"/>
</dbReference>
<evidence type="ECO:0000256" key="11">
    <source>
        <dbReference type="SAM" id="MobiDB-lite"/>
    </source>
</evidence>
<dbReference type="AlphaFoldDB" id="A0AAN7LJ53"/>
<feature type="transmembrane region" description="Helical" evidence="10">
    <location>
        <begin position="442"/>
        <end position="462"/>
    </location>
</feature>
<feature type="transmembrane region" description="Helical" evidence="10">
    <location>
        <begin position="246"/>
        <end position="261"/>
    </location>
</feature>
<feature type="compositionally biased region" description="Basic and acidic residues" evidence="11">
    <location>
        <begin position="10"/>
        <end position="35"/>
    </location>
</feature>
<feature type="domain" description="K+ potassium transporter C-terminal" evidence="13">
    <location>
        <begin position="579"/>
        <end position="763"/>
    </location>
</feature>
<feature type="transmembrane region" description="Helical" evidence="10">
    <location>
        <begin position="474"/>
        <end position="495"/>
    </location>
</feature>
<evidence type="ECO:0000256" key="2">
    <source>
        <dbReference type="ARBA" id="ARBA00008440"/>
    </source>
</evidence>
<evidence type="ECO:0000256" key="7">
    <source>
        <dbReference type="ARBA" id="ARBA00022989"/>
    </source>
</evidence>
<sequence length="763" mass="85343">MESPPAEAETPSHTHESDDDKEMDAERTNKFDSKHRGSRPLLGSGFKSKVSIFYITGVIRPLNSNGAMQGMSWVGIIKLAFQSIGVVYGDIGTSPLYTMPGIFPYGVKNSDDILGVLSLIFYATLSIFMTKYVFIVLSANDNGDGGTFALYSLICRYSKSSLIPSQQLEDRNISNYHLELPGRRLRRASVLKSFLENNMKAKYFLLFVTMLATSMVIGDGIITPSISVLSAVGGIKMAASSLTDNSVRWISVAILIFLFWIQRFGTHRIGYTFAPTLSVWFLSIAMVGMFNFVKYDPGVIKAVNPFYIISYFERNGKDAWISLGGVILCLTGSEALFADLGHFHIRSIQISSCMVVFPAITLCYFGQASYLRLHPGDAISAFYSSVPDPVYWPMFVMSVLAAIIASQSLISASFSIVKQSMALGCFPRVKVFHTSNEVEGQIYIPEVNAFLMVACVGITLGFKNTVQLGNAYGIAVGSVFVMTSMFLTIVMVMIWKTNLLLVLTYVLTIGLIELAFLSSVLYKFMEGGYIPLLFSFVLFSVMFVWFYGYRKKYKYELNNKVSADELIRIASHPKVMRLPGLALFYSELVHGITPIFTHYTNNVPALHSILVFVSVKSIPINHVVPEERFHFVRLEPRNLAIYRCVIRYGYQDTGMQHEVSEEMLVSQLKEFIAMDDLNYDKWAGDENEIGPRDGGLVDEALKDGGITHLIGESEVVARKASTLKERVMINYLFALLNSLVRQQDQIFMIPRKRLLKVGITFEI</sequence>
<dbReference type="EMBL" id="JAXQNO010000012">
    <property type="protein sequence ID" value="KAK4787046.1"/>
    <property type="molecule type" value="Genomic_DNA"/>
</dbReference>
<keyword evidence="6 10" id="KW-0630">Potassium</keyword>
<dbReference type="GO" id="GO:0005886">
    <property type="term" value="C:plasma membrane"/>
    <property type="evidence" value="ECO:0007669"/>
    <property type="project" value="UniProtKB-SubCell"/>
</dbReference>
<dbReference type="PANTHER" id="PTHR30540">
    <property type="entry name" value="OSMOTIC STRESS POTASSIUM TRANSPORTER"/>
    <property type="match status" value="1"/>
</dbReference>
<evidence type="ECO:0000256" key="5">
    <source>
        <dbReference type="ARBA" id="ARBA00022692"/>
    </source>
</evidence>
<feature type="transmembrane region" description="Helical" evidence="10">
    <location>
        <begin position="319"/>
        <end position="338"/>
    </location>
</feature>
<comment type="caution">
    <text evidence="14">The sequence shown here is derived from an EMBL/GenBank/DDBJ whole genome shotgun (WGS) entry which is preliminary data.</text>
</comment>
<keyword evidence="7 10" id="KW-1133">Transmembrane helix</keyword>
<feature type="transmembrane region" description="Helical" evidence="10">
    <location>
        <begin position="528"/>
        <end position="549"/>
    </location>
</feature>
<dbReference type="InterPro" id="IPR053951">
    <property type="entry name" value="K_trans_N"/>
</dbReference>
<feature type="domain" description="K+ potassium transporter integral membrane" evidence="12">
    <location>
        <begin position="79"/>
        <end position="567"/>
    </location>
</feature>
<dbReference type="Pfam" id="PF22776">
    <property type="entry name" value="K_trans_C"/>
    <property type="match status" value="1"/>
</dbReference>
<keyword evidence="9 10" id="KW-0472">Membrane</keyword>
<feature type="region of interest" description="Disordered" evidence="11">
    <location>
        <begin position="1"/>
        <end position="36"/>
    </location>
</feature>
<evidence type="ECO:0000259" key="13">
    <source>
        <dbReference type="Pfam" id="PF22776"/>
    </source>
</evidence>
<gene>
    <name evidence="14" type="ORF">SAY86_010879</name>
</gene>
<keyword evidence="8 10" id="KW-0406">Ion transport</keyword>
<dbReference type="InterPro" id="IPR053952">
    <property type="entry name" value="K_trans_C"/>
</dbReference>
<feature type="transmembrane region" description="Helical" evidence="10">
    <location>
        <begin position="113"/>
        <end position="134"/>
    </location>
</feature>
<evidence type="ECO:0000256" key="9">
    <source>
        <dbReference type="ARBA" id="ARBA00023136"/>
    </source>
</evidence>
<feature type="transmembrane region" description="Helical" evidence="10">
    <location>
        <begin position="502"/>
        <end position="522"/>
    </location>
</feature>
<keyword evidence="5 10" id="KW-0812">Transmembrane</keyword>
<comment type="similarity">
    <text evidence="2 10">Belongs to the HAK/KUP transporter (TC 2.A.72.3) family.</text>
</comment>
<dbReference type="PANTHER" id="PTHR30540:SF117">
    <property type="entry name" value="POTASSIUM TRANSPORTER"/>
    <property type="match status" value="1"/>
</dbReference>
<feature type="transmembrane region" description="Helical" evidence="10">
    <location>
        <begin position="390"/>
        <end position="410"/>
    </location>
</feature>
<proteinExistence type="inferred from homology"/>
<keyword evidence="15" id="KW-1185">Reference proteome</keyword>
<feature type="transmembrane region" description="Helical" evidence="10">
    <location>
        <begin position="273"/>
        <end position="293"/>
    </location>
</feature>
<comment type="subcellular location">
    <subcellularLocation>
        <location evidence="1">Cell membrane</location>
        <topology evidence="1">Multi-pass membrane protein</topology>
    </subcellularLocation>
    <subcellularLocation>
        <location evidence="10">Membrane</location>
        <topology evidence="10">Multi-pass membrane protein</topology>
    </subcellularLocation>
</comment>
<feature type="transmembrane region" description="Helical" evidence="10">
    <location>
        <begin position="70"/>
        <end position="89"/>
    </location>
</feature>
<evidence type="ECO:0000256" key="6">
    <source>
        <dbReference type="ARBA" id="ARBA00022958"/>
    </source>
</evidence>
<evidence type="ECO:0000313" key="15">
    <source>
        <dbReference type="Proteomes" id="UP001346149"/>
    </source>
</evidence>
<keyword evidence="3" id="KW-0813">Transport</keyword>
<feature type="transmembrane region" description="Helical" evidence="10">
    <location>
        <begin position="350"/>
        <end position="370"/>
    </location>
</feature>
<dbReference type="GO" id="GO:0015079">
    <property type="term" value="F:potassium ion transmembrane transporter activity"/>
    <property type="evidence" value="ECO:0007669"/>
    <property type="project" value="UniProtKB-UniRule"/>
</dbReference>
<dbReference type="Proteomes" id="UP001346149">
    <property type="component" value="Unassembled WGS sequence"/>
</dbReference>
<evidence type="ECO:0000259" key="12">
    <source>
        <dbReference type="Pfam" id="PF02705"/>
    </source>
</evidence>
<keyword evidence="4 10" id="KW-0633">Potassium transport</keyword>
<organism evidence="14 15">
    <name type="scientific">Trapa natans</name>
    <name type="common">Water chestnut</name>
    <dbReference type="NCBI Taxonomy" id="22666"/>
    <lineage>
        <taxon>Eukaryota</taxon>
        <taxon>Viridiplantae</taxon>
        <taxon>Streptophyta</taxon>
        <taxon>Embryophyta</taxon>
        <taxon>Tracheophyta</taxon>
        <taxon>Spermatophyta</taxon>
        <taxon>Magnoliopsida</taxon>
        <taxon>eudicotyledons</taxon>
        <taxon>Gunneridae</taxon>
        <taxon>Pentapetalae</taxon>
        <taxon>rosids</taxon>
        <taxon>malvids</taxon>
        <taxon>Myrtales</taxon>
        <taxon>Lythraceae</taxon>
        <taxon>Trapa</taxon>
    </lineage>
</organism>
<evidence type="ECO:0000256" key="8">
    <source>
        <dbReference type="ARBA" id="ARBA00023065"/>
    </source>
</evidence>
<feature type="transmembrane region" description="Helical" evidence="10">
    <location>
        <begin position="203"/>
        <end position="226"/>
    </location>
</feature>
<protein>
    <recommendedName>
        <fullName evidence="10">Potassium transporter</fullName>
    </recommendedName>
</protein>
<comment type="function">
    <text evidence="10">Potassium transporter.</text>
</comment>
<dbReference type="Pfam" id="PF02705">
    <property type="entry name" value="K_trans"/>
    <property type="match status" value="1"/>
</dbReference>
<reference evidence="14 15" key="1">
    <citation type="journal article" date="2023" name="Hortic Res">
        <title>Pangenome of water caltrop reveals structural variations and asymmetric subgenome divergence after allopolyploidization.</title>
        <authorList>
            <person name="Zhang X."/>
            <person name="Chen Y."/>
            <person name="Wang L."/>
            <person name="Yuan Y."/>
            <person name="Fang M."/>
            <person name="Shi L."/>
            <person name="Lu R."/>
            <person name="Comes H.P."/>
            <person name="Ma Y."/>
            <person name="Chen Y."/>
            <person name="Huang G."/>
            <person name="Zhou Y."/>
            <person name="Zheng Z."/>
            <person name="Qiu Y."/>
        </authorList>
    </citation>
    <scope>NUCLEOTIDE SEQUENCE [LARGE SCALE GENOMIC DNA]</scope>
    <source>
        <strain evidence="14">F231</strain>
    </source>
</reference>
<evidence type="ECO:0000313" key="14">
    <source>
        <dbReference type="EMBL" id="KAK4787046.1"/>
    </source>
</evidence>
<evidence type="ECO:0000256" key="4">
    <source>
        <dbReference type="ARBA" id="ARBA00022538"/>
    </source>
</evidence>
<evidence type="ECO:0000256" key="3">
    <source>
        <dbReference type="ARBA" id="ARBA00022448"/>
    </source>
</evidence>
<dbReference type="InterPro" id="IPR003855">
    <property type="entry name" value="K+_transporter"/>
</dbReference>
<name>A0AAN7LJ53_TRANT</name>